<dbReference type="SUPFAM" id="SSF144284">
    <property type="entry name" value="Sec2 N-terminal region"/>
    <property type="match status" value="1"/>
</dbReference>
<dbReference type="PANTHER" id="PTHR14430:SF0">
    <property type="entry name" value="SEC2P DOMAIN-CONTAINING PROTEIN"/>
    <property type="match status" value="1"/>
</dbReference>
<dbReference type="Gene3D" id="6.10.140.910">
    <property type="match status" value="1"/>
</dbReference>
<dbReference type="GO" id="GO:0005085">
    <property type="term" value="F:guanyl-nucleotide exchange factor activity"/>
    <property type="evidence" value="ECO:0007669"/>
    <property type="project" value="InterPro"/>
</dbReference>
<keyword evidence="1 3" id="KW-0175">Coiled coil</keyword>
<dbReference type="Pfam" id="PF06428">
    <property type="entry name" value="Sec2p"/>
    <property type="match status" value="1"/>
</dbReference>
<keyword evidence="8" id="KW-1185">Reference proteome</keyword>
<proteinExistence type="inferred from homology"/>
<protein>
    <recommendedName>
        <fullName evidence="6">GDP/GTP exchange factor Sec2 N-terminal domain-containing protein</fullName>
    </recommendedName>
</protein>
<comment type="caution">
    <text evidence="7">The sequence shown here is derived from an EMBL/GenBank/DDBJ whole genome shotgun (WGS) entry which is preliminary data.</text>
</comment>
<dbReference type="GO" id="GO:0006887">
    <property type="term" value="P:exocytosis"/>
    <property type="evidence" value="ECO:0007669"/>
    <property type="project" value="TreeGrafter"/>
</dbReference>
<dbReference type="Pfam" id="PF11807">
    <property type="entry name" value="UstYa"/>
    <property type="match status" value="1"/>
</dbReference>
<feature type="compositionally biased region" description="Low complexity" evidence="4">
    <location>
        <begin position="643"/>
        <end position="654"/>
    </location>
</feature>
<evidence type="ECO:0000256" key="2">
    <source>
        <dbReference type="ARBA" id="ARBA00035112"/>
    </source>
</evidence>
<evidence type="ECO:0000256" key="3">
    <source>
        <dbReference type="SAM" id="Coils"/>
    </source>
</evidence>
<evidence type="ECO:0000256" key="5">
    <source>
        <dbReference type="SAM" id="Phobius"/>
    </source>
</evidence>
<dbReference type="PANTHER" id="PTHR14430">
    <property type="entry name" value="RABIN3-RELATED"/>
    <property type="match status" value="1"/>
</dbReference>
<dbReference type="EMBL" id="LFZO01000413">
    <property type="protein sequence ID" value="KXT08698.1"/>
    <property type="molecule type" value="Genomic_DNA"/>
</dbReference>
<feature type="compositionally biased region" description="Polar residues" evidence="4">
    <location>
        <begin position="890"/>
        <end position="906"/>
    </location>
</feature>
<name>A0A139I1W3_9PEZI</name>
<feature type="compositionally biased region" description="Polar residues" evidence="4">
    <location>
        <begin position="822"/>
        <end position="847"/>
    </location>
</feature>
<evidence type="ECO:0000313" key="8">
    <source>
        <dbReference type="Proteomes" id="UP000073492"/>
    </source>
</evidence>
<feature type="compositionally biased region" description="Polar residues" evidence="4">
    <location>
        <begin position="914"/>
        <end position="927"/>
    </location>
</feature>
<dbReference type="STRING" id="113226.A0A139I1W3"/>
<sequence length="1033" mass="113767">MANDEYKPLNSPADSYASQEEDALVDRVLQNFPERTSQRTRSLQIIRYTVEFILILLLGLNVYSMFGGKVSSSDTGTDRRVSSGPLNQHPIFGHDENYMSIDHKWDHLWETELAEDHGNIAFPPFNASGYSLDQKHDEGSIGMFHSLHCLAGIRKALQRASAGENIGKNAHDDPHWPHCLYYLRQSILCAADDTFELAYDIYGNLEGDIAEGVYDRRTCRDPQPLYDLVRKYGIEKREKAAGHASVHCAQREPSSPLLASITYDNTPNLHKLADLLLPSGFASHASHGQLAPNSTTLTTTRPAQLTRSVTPQPATQQKSRFGLPRLYKSTSSPNINRGMAAVASLPPPPPIPAIRDDHVMDTRTPSPVQKIMSNESNIDPNYKPDLSAEVALLSTKLVNAINYQTNLDDSLQHTRHELEQARQEVATLTAEKQRVDEMVTGGVLVKKADVDKTIARLRAELFKEKAAREVAEKAKKQVEGELENLTSALFEEANSMVAAARRDTEAMERRNAQLKAQLQDTEMLMASQQEQLQDLKGTMEKLQEQSPLMRPKDPSMPSTPITTNHTMFDALQASPNGADVEQSPEHPLHFSQLISPVLRSDIAAFNDFQDLLLLARRLGAHSRSNSSQASQGPHNAQPNTNMSSSSPNLPGSFSFANSSPTSAYNSASNIPPLKDSKFYKRVLTEDIEPTLRLDLAPGLSFLSRRTVLGALLQGTLAVEPYPQNKHYFACTLCGEGRRSEPYVRKYRFRTSEEDNVSKPICDFCVSRLRASCDFVGFLRMVRDGHWKCDSEEDQKSAWEESVRLREKMFWSRLGGGVIPCIHQSSPKTAPQTPSSAPGRQSSRQSLDSIPEGRAKDAQTSGEQDEEPLQQLEVQERPGSIATAIIGMSTGAASQAMPSLQQDQSDASNDEKDASASQQLQTELNTQAGDGAEDVEPSTPFEDASEHRDLPVAPAAEPDEKEEKPVATEPDGTIGTEPAPAKEATPRNSLQAPSLCAPRSPSPSRTSLDVDKSPIHESKNSSVLARVRAMEAGN</sequence>
<comment type="similarity">
    <text evidence="2">Belongs to the ustYa family.</text>
</comment>
<keyword evidence="5" id="KW-0472">Membrane</keyword>
<keyword evidence="5" id="KW-1133">Transmembrane helix</keyword>
<dbReference type="InterPro" id="IPR021765">
    <property type="entry name" value="UstYa-like"/>
</dbReference>
<feature type="compositionally biased region" description="Polar residues" evidence="4">
    <location>
        <begin position="301"/>
        <end position="319"/>
    </location>
</feature>
<dbReference type="CDD" id="cd21044">
    <property type="entry name" value="Rab11BD_RAB3IP_like"/>
    <property type="match status" value="1"/>
</dbReference>
<feature type="coiled-coil region" evidence="3">
    <location>
        <begin position="404"/>
        <end position="438"/>
    </location>
</feature>
<dbReference type="Proteomes" id="UP000073492">
    <property type="component" value="Unassembled WGS sequence"/>
</dbReference>
<evidence type="ECO:0000259" key="6">
    <source>
        <dbReference type="Pfam" id="PF06428"/>
    </source>
</evidence>
<dbReference type="InterPro" id="IPR009449">
    <property type="entry name" value="Sec2_N"/>
</dbReference>
<feature type="transmembrane region" description="Helical" evidence="5">
    <location>
        <begin position="45"/>
        <end position="66"/>
    </location>
</feature>
<dbReference type="AlphaFoldDB" id="A0A139I1W3"/>
<accession>A0A139I1W3</accession>
<gene>
    <name evidence="7" type="ORF">AC579_7584</name>
</gene>
<dbReference type="GO" id="GO:0051286">
    <property type="term" value="C:cell tip"/>
    <property type="evidence" value="ECO:0007669"/>
    <property type="project" value="TreeGrafter"/>
</dbReference>
<feature type="region of interest" description="Disordered" evidence="4">
    <location>
        <begin position="887"/>
        <end position="1033"/>
    </location>
</feature>
<dbReference type="GO" id="GO:0070319">
    <property type="term" value="C:Golgi to plasma membrane transport vesicle"/>
    <property type="evidence" value="ECO:0007669"/>
    <property type="project" value="TreeGrafter"/>
</dbReference>
<keyword evidence="5" id="KW-0812">Transmembrane</keyword>
<feature type="domain" description="GDP/GTP exchange factor Sec2 N-terminal" evidence="6">
    <location>
        <begin position="404"/>
        <end position="542"/>
    </location>
</feature>
<evidence type="ECO:0000313" key="7">
    <source>
        <dbReference type="EMBL" id="KXT08698.1"/>
    </source>
</evidence>
<feature type="compositionally biased region" description="Basic and acidic residues" evidence="4">
    <location>
        <begin position="1007"/>
        <end position="1018"/>
    </location>
</feature>
<feature type="region of interest" description="Disordered" evidence="4">
    <location>
        <begin position="286"/>
        <end position="333"/>
    </location>
</feature>
<dbReference type="InterPro" id="IPR040351">
    <property type="entry name" value="RAB3IL/RAB3IP/Sec2"/>
</dbReference>
<dbReference type="OrthoDB" id="1748564at2759"/>
<feature type="coiled-coil region" evidence="3">
    <location>
        <begin position="468"/>
        <end position="545"/>
    </location>
</feature>
<dbReference type="GO" id="GO:0043386">
    <property type="term" value="P:mycotoxin biosynthetic process"/>
    <property type="evidence" value="ECO:0007669"/>
    <property type="project" value="InterPro"/>
</dbReference>
<reference evidence="7 8" key="1">
    <citation type="submission" date="2015-07" db="EMBL/GenBank/DDBJ databases">
        <title>Comparative genomics of the Sigatoka disease complex on banana suggests a link between parallel evolutionary changes in Pseudocercospora fijiensis and Pseudocercospora eumusae and increased virulence on the banana host.</title>
        <authorList>
            <person name="Chang T.-C."/>
            <person name="Salvucci A."/>
            <person name="Crous P.W."/>
            <person name="Stergiopoulos I."/>
        </authorList>
    </citation>
    <scope>NUCLEOTIDE SEQUENCE [LARGE SCALE GENOMIC DNA]</scope>
    <source>
        <strain evidence="7 8">CBS 116634</strain>
    </source>
</reference>
<evidence type="ECO:0000256" key="1">
    <source>
        <dbReference type="ARBA" id="ARBA00023054"/>
    </source>
</evidence>
<feature type="region of interest" description="Disordered" evidence="4">
    <location>
        <begin position="623"/>
        <end position="654"/>
    </location>
</feature>
<evidence type="ECO:0000256" key="4">
    <source>
        <dbReference type="SAM" id="MobiDB-lite"/>
    </source>
</evidence>
<feature type="region of interest" description="Disordered" evidence="4">
    <location>
        <begin position="820"/>
        <end position="875"/>
    </location>
</feature>
<dbReference type="Pfam" id="PF25555">
    <property type="entry name" value="RAB3A-like_C"/>
    <property type="match status" value="1"/>
</dbReference>
<feature type="compositionally biased region" description="Polar residues" evidence="4">
    <location>
        <begin position="623"/>
        <end position="642"/>
    </location>
</feature>
<organism evidence="7 8">
    <name type="scientific">Pseudocercospora musae</name>
    <dbReference type="NCBI Taxonomy" id="113226"/>
    <lineage>
        <taxon>Eukaryota</taxon>
        <taxon>Fungi</taxon>
        <taxon>Dikarya</taxon>
        <taxon>Ascomycota</taxon>
        <taxon>Pezizomycotina</taxon>
        <taxon>Dothideomycetes</taxon>
        <taxon>Dothideomycetidae</taxon>
        <taxon>Mycosphaerellales</taxon>
        <taxon>Mycosphaerellaceae</taxon>
        <taxon>Pseudocercospora</taxon>
    </lineage>
</organism>